<dbReference type="InterPro" id="IPR001876">
    <property type="entry name" value="Znf_RanBP2"/>
</dbReference>
<keyword evidence="1" id="KW-0479">Metal-binding</keyword>
<evidence type="ECO:0000256" key="2">
    <source>
        <dbReference type="ARBA" id="ARBA00022771"/>
    </source>
</evidence>
<feature type="compositionally biased region" description="Polar residues" evidence="5">
    <location>
        <begin position="438"/>
        <end position="453"/>
    </location>
</feature>
<name>A0A085MWX0_9BILA</name>
<keyword evidence="3" id="KW-0862">Zinc</keyword>
<dbReference type="AlphaFoldDB" id="A0A085MWX0"/>
<feature type="region of interest" description="Disordered" evidence="5">
    <location>
        <begin position="229"/>
        <end position="292"/>
    </location>
</feature>
<evidence type="ECO:0000256" key="5">
    <source>
        <dbReference type="SAM" id="MobiDB-lite"/>
    </source>
</evidence>
<feature type="domain" description="RanBP2-type" evidence="6">
    <location>
        <begin position="332"/>
        <end position="357"/>
    </location>
</feature>
<accession>A0A085MWX0</accession>
<keyword evidence="2 4" id="KW-0863">Zinc-finger</keyword>
<dbReference type="EMBL" id="KL367614">
    <property type="protein sequence ID" value="KFD61716.1"/>
    <property type="molecule type" value="Genomic_DNA"/>
</dbReference>
<reference evidence="7" key="1">
    <citation type="journal article" date="2014" name="Nat. Genet.">
        <title>Genome and transcriptome of the porcine whipworm Trichuris suis.</title>
        <authorList>
            <person name="Jex A.R."/>
            <person name="Nejsum P."/>
            <person name="Schwarz E.M."/>
            <person name="Hu L."/>
            <person name="Young N.D."/>
            <person name="Hall R.S."/>
            <person name="Korhonen P.K."/>
            <person name="Liao S."/>
            <person name="Thamsborg S."/>
            <person name="Xia J."/>
            <person name="Xu P."/>
            <person name="Wang S."/>
            <person name="Scheerlinck J.P."/>
            <person name="Hofmann A."/>
            <person name="Sternberg P.W."/>
            <person name="Wang J."/>
            <person name="Gasser R.B."/>
        </authorList>
    </citation>
    <scope>NUCLEOTIDE SEQUENCE [LARGE SCALE GENOMIC DNA]</scope>
    <source>
        <strain evidence="7">DCEP-RM93F</strain>
    </source>
</reference>
<proteinExistence type="predicted"/>
<dbReference type="Pfam" id="PF00641">
    <property type="entry name" value="Zn_ribbon_RanBP"/>
    <property type="match status" value="1"/>
</dbReference>
<evidence type="ECO:0000259" key="6">
    <source>
        <dbReference type="PROSITE" id="PS50199"/>
    </source>
</evidence>
<dbReference type="GO" id="GO:0008270">
    <property type="term" value="F:zinc ion binding"/>
    <property type="evidence" value="ECO:0007669"/>
    <property type="project" value="UniProtKB-KW"/>
</dbReference>
<dbReference type="PROSITE" id="PS01358">
    <property type="entry name" value="ZF_RANBP2_1"/>
    <property type="match status" value="2"/>
</dbReference>
<feature type="compositionally biased region" description="Basic residues" evidence="5">
    <location>
        <begin position="229"/>
        <end position="262"/>
    </location>
</feature>
<gene>
    <name evidence="7" type="ORF">M514_02119</name>
</gene>
<evidence type="ECO:0000256" key="4">
    <source>
        <dbReference type="PROSITE-ProRule" id="PRU00322"/>
    </source>
</evidence>
<protein>
    <recommendedName>
        <fullName evidence="6">RanBP2-type domain-containing protein</fullName>
    </recommendedName>
</protein>
<sequence>MALLERIDESEFTNDDEFDYRAWLSLLRDDDEVRGRLNECLNETVSLSEIIENPMSIYRVPKAANSTPSPTPRVFRADISVAFRKKARRRKLKKRASSGKGGRVAKEALAPPKSLSSFPSVPIEARRIAVQKETEGGFPCSFEPKNVKGQPPGTFAFSPPLDLQLFGQSSPAVAEVPVELNDTKGWKCKLCDVHNTVSATYCKWCLFSKPGKRLSEAISKVIEEQRCRLMKSKKRKTRERKTQRKKNLKEKVKKQKKRKHTRKAGERRQKLDNSPKKRLNEKDESVDDANEPKPKTLNQCRVCQFPNPTTLERCAFCQTSLSVASPPVLLYWWCKRCGVENRANAFKCVCCNAIRFGNEKIPNMQESPPEASAGVRSLTCKRSLIDNDASVSKWQCTICLIDNTGGSRCFACKSPKPGNNFKPVNSFVERKRRMDVSEPSTASAISVPSSMKTAGSSQADKPFVFDTNKTATSKPFVFGTNMVSTSAPFVFGASKGTILVPFVLGSKPSQSSMVDSNVLSQNTGEHATQSTSSTFNFPSKAV</sequence>
<evidence type="ECO:0000256" key="3">
    <source>
        <dbReference type="ARBA" id="ARBA00022833"/>
    </source>
</evidence>
<evidence type="ECO:0000313" key="7">
    <source>
        <dbReference type="EMBL" id="KFD61716.1"/>
    </source>
</evidence>
<feature type="compositionally biased region" description="Basic and acidic residues" evidence="5">
    <location>
        <begin position="263"/>
        <end position="283"/>
    </location>
</feature>
<dbReference type="SMART" id="SM00547">
    <property type="entry name" value="ZnF_RBZ"/>
    <property type="match status" value="4"/>
</dbReference>
<dbReference type="PROSITE" id="PS50199">
    <property type="entry name" value="ZF_RANBP2_2"/>
    <property type="match status" value="1"/>
</dbReference>
<feature type="region of interest" description="Disordered" evidence="5">
    <location>
        <begin position="433"/>
        <end position="453"/>
    </location>
</feature>
<evidence type="ECO:0000256" key="1">
    <source>
        <dbReference type="ARBA" id="ARBA00022723"/>
    </source>
</evidence>
<organism evidence="7">
    <name type="scientific">Trichuris suis</name>
    <name type="common">pig whipworm</name>
    <dbReference type="NCBI Taxonomy" id="68888"/>
    <lineage>
        <taxon>Eukaryota</taxon>
        <taxon>Metazoa</taxon>
        <taxon>Ecdysozoa</taxon>
        <taxon>Nematoda</taxon>
        <taxon>Enoplea</taxon>
        <taxon>Dorylaimia</taxon>
        <taxon>Trichinellida</taxon>
        <taxon>Trichuridae</taxon>
        <taxon>Trichuris</taxon>
    </lineage>
</organism>
<dbReference type="Proteomes" id="UP000030758">
    <property type="component" value="Unassembled WGS sequence"/>
</dbReference>
<feature type="region of interest" description="Disordered" evidence="5">
    <location>
        <begin position="509"/>
        <end position="542"/>
    </location>
</feature>